<reference evidence="4" key="2">
    <citation type="journal article" date="2022" name="BMC Genomics">
        <title>Comparative genome analysis of mycobacteria focusing on tRNA and non-coding RNA.</title>
        <authorList>
            <person name="Behra P.R.K."/>
            <person name="Pettersson B.M.F."/>
            <person name="Ramesh M."/>
            <person name="Das S."/>
            <person name="Dasgupta S."/>
            <person name="Kirsebom L.A."/>
        </authorList>
    </citation>
    <scope>NUCLEOTIDE SEQUENCE</scope>
    <source>
        <strain evidence="4">DSM 44615</strain>
    </source>
</reference>
<comment type="caution">
    <text evidence="4">The sequence shown here is derived from an EMBL/GenBank/DDBJ whole genome shotgun (WGS) entry which is preliminary data.</text>
</comment>
<accession>A0A9X2Y7W9</accession>
<keyword evidence="5" id="KW-1185">Reference proteome</keyword>
<organism evidence="4 5">
    <name type="scientific">[Mycobacterium] manitobense</name>
    <dbReference type="NCBI Taxonomy" id="190147"/>
    <lineage>
        <taxon>Bacteria</taxon>
        <taxon>Bacillati</taxon>
        <taxon>Actinomycetota</taxon>
        <taxon>Actinomycetes</taxon>
        <taxon>Mycobacteriales</taxon>
        <taxon>Mycobacteriaceae</taxon>
        <taxon>Mycolicibacterium</taxon>
    </lineage>
</organism>
<reference evidence="4" key="1">
    <citation type="submission" date="2020-07" db="EMBL/GenBank/DDBJ databases">
        <authorList>
            <person name="Pettersson B.M.F."/>
            <person name="Behra P.R.K."/>
            <person name="Ramesh M."/>
            <person name="Das S."/>
            <person name="Dasgupta S."/>
            <person name="Kirsebom L.A."/>
        </authorList>
    </citation>
    <scope>NUCLEOTIDE SEQUENCE</scope>
    <source>
        <strain evidence="4">DSM 44615</strain>
    </source>
</reference>
<gene>
    <name evidence="4" type="ORF">H7I41_06640</name>
</gene>
<dbReference type="PANTHER" id="PTHR37042">
    <property type="entry name" value="OUTER MEMBRANE PROTEIN RV1973"/>
    <property type="match status" value="1"/>
</dbReference>
<evidence type="ECO:0008006" key="6">
    <source>
        <dbReference type="Google" id="ProtNLM"/>
    </source>
</evidence>
<dbReference type="PANTHER" id="PTHR37042:SF4">
    <property type="entry name" value="OUTER MEMBRANE PROTEIN RV1973"/>
    <property type="match status" value="1"/>
</dbReference>
<keyword evidence="3" id="KW-1133">Transmembrane helix</keyword>
<dbReference type="RefSeq" id="WP_264011789.1">
    <property type="nucleotide sequence ID" value="NZ_JACKSJ010000051.1"/>
</dbReference>
<sequence length="187" mass="19762">MSCDIEEAAPAVNDAEAAEAENIQPSGRRWRGVILVVVLPVVALLLAVGGGYLKWIDSTNRAAEHARQEAVSAASDSTVAMLSYRAATAESELMAAESRLTGAFRESYRSLIRDVVIPGAVQQNIAAAAEVVAAAPVSATADRAVVVVFVNQKVTVADDPPTDTTSSVRVTLDKVGDRWLISEFEPI</sequence>
<evidence type="ECO:0000256" key="3">
    <source>
        <dbReference type="SAM" id="Phobius"/>
    </source>
</evidence>
<evidence type="ECO:0000313" key="4">
    <source>
        <dbReference type="EMBL" id="MCV7169597.1"/>
    </source>
</evidence>
<keyword evidence="3" id="KW-0812">Transmembrane</keyword>
<dbReference type="EMBL" id="JACKSJ010000051">
    <property type="protein sequence ID" value="MCV7169597.1"/>
    <property type="molecule type" value="Genomic_DNA"/>
</dbReference>
<dbReference type="GO" id="GO:0016020">
    <property type="term" value="C:membrane"/>
    <property type="evidence" value="ECO:0007669"/>
    <property type="project" value="UniProtKB-SubCell"/>
</dbReference>
<evidence type="ECO:0000313" key="5">
    <source>
        <dbReference type="Proteomes" id="UP001140293"/>
    </source>
</evidence>
<comment type="subcellular location">
    <subcellularLocation>
        <location evidence="1">Membrane</location>
    </subcellularLocation>
</comment>
<dbReference type="Proteomes" id="UP001140293">
    <property type="component" value="Unassembled WGS sequence"/>
</dbReference>
<feature type="transmembrane region" description="Helical" evidence="3">
    <location>
        <begin position="33"/>
        <end position="53"/>
    </location>
</feature>
<name>A0A9X2Y7W9_9MYCO</name>
<evidence type="ECO:0000256" key="1">
    <source>
        <dbReference type="ARBA" id="ARBA00004370"/>
    </source>
</evidence>
<protein>
    <recommendedName>
        <fullName evidence="6">Outer membrane protein</fullName>
    </recommendedName>
</protein>
<dbReference type="AlphaFoldDB" id="A0A9X2Y7W9"/>
<keyword evidence="2 3" id="KW-0472">Membrane</keyword>
<evidence type="ECO:0000256" key="2">
    <source>
        <dbReference type="ARBA" id="ARBA00023136"/>
    </source>
</evidence>
<proteinExistence type="predicted"/>